<dbReference type="NCBIfam" id="TIGR02142">
    <property type="entry name" value="modC_ABC"/>
    <property type="match status" value="1"/>
</dbReference>
<dbReference type="GO" id="GO:0016020">
    <property type="term" value="C:membrane"/>
    <property type="evidence" value="ECO:0007669"/>
    <property type="project" value="InterPro"/>
</dbReference>
<dbReference type="InterPro" id="IPR017871">
    <property type="entry name" value="ABC_transporter-like_CS"/>
</dbReference>
<feature type="domain" description="ABC transporter" evidence="10">
    <location>
        <begin position="1"/>
        <end position="233"/>
    </location>
</feature>
<evidence type="ECO:0000313" key="13">
    <source>
        <dbReference type="Proteomes" id="UP000179129"/>
    </source>
</evidence>
<dbReference type="Gene3D" id="3.40.50.300">
    <property type="entry name" value="P-loop containing nucleotide triphosphate hydrolases"/>
    <property type="match status" value="1"/>
</dbReference>
<dbReference type="AlphaFoldDB" id="A0A1F5YSX0"/>
<dbReference type="PANTHER" id="PTHR43514">
    <property type="entry name" value="ABC TRANSPORTER I FAMILY MEMBER 10"/>
    <property type="match status" value="1"/>
</dbReference>
<evidence type="ECO:0000256" key="5">
    <source>
        <dbReference type="ARBA" id="ARBA00022741"/>
    </source>
</evidence>
<dbReference type="EMBL" id="MFIX01000157">
    <property type="protein sequence ID" value="OGG03173.1"/>
    <property type="molecule type" value="Genomic_DNA"/>
</dbReference>
<evidence type="ECO:0000313" key="12">
    <source>
        <dbReference type="EMBL" id="OGG03173.1"/>
    </source>
</evidence>
<dbReference type="STRING" id="1817867.A3F83_03580"/>
<dbReference type="InterPro" id="IPR004606">
    <property type="entry name" value="Mop_domain"/>
</dbReference>
<keyword evidence="2" id="KW-1003">Cell membrane</keyword>
<evidence type="ECO:0000259" key="10">
    <source>
        <dbReference type="PROSITE" id="PS50893"/>
    </source>
</evidence>
<evidence type="ECO:0000256" key="1">
    <source>
        <dbReference type="ARBA" id="ARBA00022448"/>
    </source>
</evidence>
<organism evidence="12 13">
    <name type="scientific">Candidatus Glassbacteria bacterium RIFCSPLOWO2_12_FULL_58_11</name>
    <dbReference type="NCBI Taxonomy" id="1817867"/>
    <lineage>
        <taxon>Bacteria</taxon>
        <taxon>Candidatus Glassiibacteriota</taxon>
    </lineage>
</organism>
<dbReference type="InterPro" id="IPR003593">
    <property type="entry name" value="AAA+_ATPase"/>
</dbReference>
<dbReference type="Gene3D" id="2.40.50.100">
    <property type="match status" value="1"/>
</dbReference>
<sequence>MIDLDFQLQRGPFTLDVSLSSDSRVTGLIGPSGGGKTSLIMALIGILKPSRGSIGIRGQHEFFNSARGVNLPIEKRRLGVVFQENLLFPHLNVKENLLFGYKRTDPALRRLQPEEIFELLDLGTQLDRGVGNLSGGEQRRVAIGRALLTSPCLLLLDEPLTGLDVNLRDRILAYLLRLKKELSIPMIYASHSFNDISTVADSVALLTVETNEHNRKHSRVSRLGHPLDILSEAAKVVSIGSIETVIEGEIVSTNPLTGHSVVHSEGLEMYVSPDNKTPGSRCYVTIRADDIIISVGEPPKLSSLNVWAGTIKAFENFQNTVVVTIDVGHRIRAALTEESVRELGLAEGMKVHAIVKAKSLRTVVLGSKES</sequence>
<keyword evidence="7" id="KW-1278">Translocase</keyword>
<dbReference type="SUPFAM" id="SSF52540">
    <property type="entry name" value="P-loop containing nucleoside triphosphate hydrolases"/>
    <property type="match status" value="1"/>
</dbReference>
<evidence type="ECO:0000256" key="6">
    <source>
        <dbReference type="ARBA" id="ARBA00022840"/>
    </source>
</evidence>
<dbReference type="SMART" id="SM00382">
    <property type="entry name" value="AAA"/>
    <property type="match status" value="1"/>
</dbReference>
<accession>A0A1F5YSX0</accession>
<evidence type="ECO:0000256" key="8">
    <source>
        <dbReference type="ARBA" id="ARBA00023136"/>
    </source>
</evidence>
<dbReference type="GO" id="GO:0016887">
    <property type="term" value="F:ATP hydrolysis activity"/>
    <property type="evidence" value="ECO:0007669"/>
    <property type="project" value="InterPro"/>
</dbReference>
<dbReference type="PANTHER" id="PTHR43514:SF4">
    <property type="entry name" value="ABC TRANSPORTER I FAMILY MEMBER 10"/>
    <property type="match status" value="1"/>
</dbReference>
<dbReference type="InterPro" id="IPR011868">
    <property type="entry name" value="ModC_ABC_ATP-bd"/>
</dbReference>
<keyword evidence="6 12" id="KW-0067">ATP-binding</keyword>
<proteinExistence type="predicted"/>
<evidence type="ECO:0000256" key="2">
    <source>
        <dbReference type="ARBA" id="ARBA00022475"/>
    </source>
</evidence>
<gene>
    <name evidence="12" type="ORF">A3F83_03580</name>
</gene>
<dbReference type="GO" id="GO:0140359">
    <property type="term" value="F:ABC-type transporter activity"/>
    <property type="evidence" value="ECO:0007669"/>
    <property type="project" value="InterPro"/>
</dbReference>
<dbReference type="SUPFAM" id="SSF50331">
    <property type="entry name" value="MOP-like"/>
    <property type="match status" value="1"/>
</dbReference>
<keyword evidence="5" id="KW-0547">Nucleotide-binding</keyword>
<evidence type="ECO:0000259" key="11">
    <source>
        <dbReference type="PROSITE" id="PS51866"/>
    </source>
</evidence>
<keyword evidence="8" id="KW-0472">Membrane</keyword>
<dbReference type="InterPro" id="IPR003439">
    <property type="entry name" value="ABC_transporter-like_ATP-bd"/>
</dbReference>
<evidence type="ECO:0000256" key="7">
    <source>
        <dbReference type="ARBA" id="ARBA00022967"/>
    </source>
</evidence>
<dbReference type="Pfam" id="PF03459">
    <property type="entry name" value="TOBE"/>
    <property type="match status" value="1"/>
</dbReference>
<dbReference type="Pfam" id="PF00005">
    <property type="entry name" value="ABC_tran"/>
    <property type="match status" value="1"/>
</dbReference>
<dbReference type="InterPro" id="IPR005116">
    <property type="entry name" value="Transp-assoc_OB_typ1"/>
</dbReference>
<dbReference type="GO" id="GO:0015098">
    <property type="term" value="F:molybdate ion transmembrane transporter activity"/>
    <property type="evidence" value="ECO:0007669"/>
    <property type="project" value="InterPro"/>
</dbReference>
<keyword evidence="1" id="KW-0813">Transport</keyword>
<protein>
    <submittedName>
        <fullName evidence="12">Molybdenum ABC transporter ATP-binding protein</fullName>
    </submittedName>
</protein>
<name>A0A1F5YSX0_9BACT</name>
<evidence type="ECO:0000256" key="9">
    <source>
        <dbReference type="PROSITE-ProRule" id="PRU01213"/>
    </source>
</evidence>
<feature type="domain" description="Mop" evidence="11">
    <location>
        <begin position="300"/>
        <end position="364"/>
    </location>
</feature>
<evidence type="ECO:0000256" key="3">
    <source>
        <dbReference type="ARBA" id="ARBA00022505"/>
    </source>
</evidence>
<dbReference type="Proteomes" id="UP000179129">
    <property type="component" value="Unassembled WGS sequence"/>
</dbReference>
<dbReference type="PROSITE" id="PS50893">
    <property type="entry name" value="ABC_TRANSPORTER_2"/>
    <property type="match status" value="1"/>
</dbReference>
<dbReference type="InterPro" id="IPR008995">
    <property type="entry name" value="Mo/tungstate-bd_C_term_dom"/>
</dbReference>
<reference evidence="12 13" key="1">
    <citation type="journal article" date="2016" name="Nat. Commun.">
        <title>Thousands of microbial genomes shed light on interconnected biogeochemical processes in an aquifer system.</title>
        <authorList>
            <person name="Anantharaman K."/>
            <person name="Brown C.T."/>
            <person name="Hug L.A."/>
            <person name="Sharon I."/>
            <person name="Castelle C.J."/>
            <person name="Probst A.J."/>
            <person name="Thomas B.C."/>
            <person name="Singh A."/>
            <person name="Wilkins M.J."/>
            <person name="Karaoz U."/>
            <person name="Brodie E.L."/>
            <person name="Williams K.H."/>
            <person name="Hubbard S.S."/>
            <person name="Banfield J.F."/>
        </authorList>
    </citation>
    <scope>NUCLEOTIDE SEQUENCE [LARGE SCALE GENOMIC DNA]</scope>
</reference>
<evidence type="ECO:0000256" key="4">
    <source>
        <dbReference type="ARBA" id="ARBA00022519"/>
    </source>
</evidence>
<dbReference type="PROSITE" id="PS00211">
    <property type="entry name" value="ABC_TRANSPORTER_1"/>
    <property type="match status" value="1"/>
</dbReference>
<keyword evidence="3 9" id="KW-0500">Molybdenum</keyword>
<comment type="caution">
    <text evidence="12">The sequence shown here is derived from an EMBL/GenBank/DDBJ whole genome shotgun (WGS) entry which is preliminary data.</text>
</comment>
<keyword evidence="4" id="KW-0997">Cell inner membrane</keyword>
<dbReference type="PROSITE" id="PS51866">
    <property type="entry name" value="MOP"/>
    <property type="match status" value="1"/>
</dbReference>
<dbReference type="InterPro" id="IPR050334">
    <property type="entry name" value="Molybdenum_import_ModC"/>
</dbReference>
<dbReference type="GO" id="GO:0005524">
    <property type="term" value="F:ATP binding"/>
    <property type="evidence" value="ECO:0007669"/>
    <property type="project" value="UniProtKB-KW"/>
</dbReference>
<dbReference type="InterPro" id="IPR027417">
    <property type="entry name" value="P-loop_NTPase"/>
</dbReference>